<reference evidence="1" key="1">
    <citation type="submission" date="2022-08" db="EMBL/GenBank/DDBJ databases">
        <title>A Global Phylogenomic Analysis of the Shiitake Genus Lentinula.</title>
        <authorList>
            <consortium name="DOE Joint Genome Institute"/>
            <person name="Sierra-Patev S."/>
            <person name="Min B."/>
            <person name="Naranjo-Ortiz M."/>
            <person name="Looney B."/>
            <person name="Konkel Z."/>
            <person name="Slot J.C."/>
            <person name="Sakamoto Y."/>
            <person name="Steenwyk J.L."/>
            <person name="Rokas A."/>
            <person name="Carro J."/>
            <person name="Camarero S."/>
            <person name="Ferreira P."/>
            <person name="Molpeceres G."/>
            <person name="Ruiz-Duenas F.J."/>
            <person name="Serrano A."/>
            <person name="Henrissat B."/>
            <person name="Drula E."/>
            <person name="Hughes K.W."/>
            <person name="Mata J.L."/>
            <person name="Ishikawa N.K."/>
            <person name="Vargas-Isla R."/>
            <person name="Ushijima S."/>
            <person name="Smith C.A."/>
            <person name="Ahrendt S."/>
            <person name="Andreopoulos W."/>
            <person name="He G."/>
            <person name="Labutti K."/>
            <person name="Lipzen A."/>
            <person name="Ng V."/>
            <person name="Riley R."/>
            <person name="Sandor L."/>
            <person name="Barry K."/>
            <person name="Martinez A.T."/>
            <person name="Xiao Y."/>
            <person name="Gibbons J.G."/>
            <person name="Terashima K."/>
            <person name="Grigoriev I.V."/>
            <person name="Hibbett D.S."/>
        </authorList>
    </citation>
    <scope>NUCLEOTIDE SEQUENCE</scope>
    <source>
        <strain evidence="1">RHP3577 ss4</strain>
    </source>
</reference>
<gene>
    <name evidence="1" type="ORF">C8R41DRAFT_749213</name>
</gene>
<comment type="caution">
    <text evidence="1">The sequence shown here is derived from an EMBL/GenBank/DDBJ whole genome shotgun (WGS) entry which is preliminary data.</text>
</comment>
<organism evidence="1 2">
    <name type="scientific">Lentinula lateritia</name>
    <dbReference type="NCBI Taxonomy" id="40482"/>
    <lineage>
        <taxon>Eukaryota</taxon>
        <taxon>Fungi</taxon>
        <taxon>Dikarya</taxon>
        <taxon>Basidiomycota</taxon>
        <taxon>Agaricomycotina</taxon>
        <taxon>Agaricomycetes</taxon>
        <taxon>Agaricomycetidae</taxon>
        <taxon>Agaricales</taxon>
        <taxon>Marasmiineae</taxon>
        <taxon>Omphalotaceae</taxon>
        <taxon>Lentinula</taxon>
    </lineage>
</organism>
<sequence>MQAQLRSRLKSKKWGALMFVCNDLMVFPAQIFDEIVKKVLVTKSDMTKDDMVNTLIEWRLNGIQEDQAFIWPHFTPTVFAPPRAPWASPVLSHTFHGNIACRSLTDAERRTMMEDTARRMNWHSATGVGHIHQLLWAPCDNSDIGKEKLAKALNTEGIDALLYVCIDLNRVPLQLPRREVKRVLIHQVITWVGRAYLFGSSHLMSLYLCSA</sequence>
<protein>
    <submittedName>
        <fullName evidence="1">Uncharacterized protein</fullName>
    </submittedName>
</protein>
<evidence type="ECO:0000313" key="1">
    <source>
        <dbReference type="EMBL" id="KAJ4501230.1"/>
    </source>
</evidence>
<dbReference type="EMBL" id="JANVFT010000002">
    <property type="protein sequence ID" value="KAJ4501230.1"/>
    <property type="molecule type" value="Genomic_DNA"/>
</dbReference>
<dbReference type="Proteomes" id="UP001150217">
    <property type="component" value="Unassembled WGS sequence"/>
</dbReference>
<evidence type="ECO:0000313" key="2">
    <source>
        <dbReference type="Proteomes" id="UP001150217"/>
    </source>
</evidence>
<keyword evidence="2" id="KW-1185">Reference proteome</keyword>
<accession>A0ABQ8VY24</accession>
<proteinExistence type="predicted"/>
<name>A0ABQ8VY24_9AGAR</name>